<reference evidence="1 2" key="1">
    <citation type="journal article" date="2019" name="Commun. Biol.">
        <title>The bagworm genome reveals a unique fibroin gene that provides high tensile strength.</title>
        <authorList>
            <person name="Kono N."/>
            <person name="Nakamura H."/>
            <person name="Ohtoshi R."/>
            <person name="Tomita M."/>
            <person name="Numata K."/>
            <person name="Arakawa K."/>
        </authorList>
    </citation>
    <scope>NUCLEOTIDE SEQUENCE [LARGE SCALE GENOMIC DNA]</scope>
</reference>
<dbReference type="EMBL" id="BGZK01001012">
    <property type="protein sequence ID" value="GBP68473.1"/>
    <property type="molecule type" value="Genomic_DNA"/>
</dbReference>
<evidence type="ECO:0000313" key="2">
    <source>
        <dbReference type="Proteomes" id="UP000299102"/>
    </source>
</evidence>
<gene>
    <name evidence="1" type="ORF">EVAR_52634_1</name>
</gene>
<dbReference type="Proteomes" id="UP000299102">
    <property type="component" value="Unassembled WGS sequence"/>
</dbReference>
<keyword evidence="2" id="KW-1185">Reference proteome</keyword>
<accession>A0A4C1XZ97</accession>
<sequence>MEWGRRPGRPPAASPCARVRIEFGSILAACPTGIRTATAPQCCLNNKIAKKIRDKSGTEIDTKGDSGIRIESHAEIAVRP</sequence>
<evidence type="ECO:0000313" key="1">
    <source>
        <dbReference type="EMBL" id="GBP68473.1"/>
    </source>
</evidence>
<proteinExistence type="predicted"/>
<name>A0A4C1XZ97_EUMVA</name>
<dbReference type="AlphaFoldDB" id="A0A4C1XZ97"/>
<organism evidence="1 2">
    <name type="scientific">Eumeta variegata</name>
    <name type="common">Bagworm moth</name>
    <name type="synonym">Eumeta japonica</name>
    <dbReference type="NCBI Taxonomy" id="151549"/>
    <lineage>
        <taxon>Eukaryota</taxon>
        <taxon>Metazoa</taxon>
        <taxon>Ecdysozoa</taxon>
        <taxon>Arthropoda</taxon>
        <taxon>Hexapoda</taxon>
        <taxon>Insecta</taxon>
        <taxon>Pterygota</taxon>
        <taxon>Neoptera</taxon>
        <taxon>Endopterygota</taxon>
        <taxon>Lepidoptera</taxon>
        <taxon>Glossata</taxon>
        <taxon>Ditrysia</taxon>
        <taxon>Tineoidea</taxon>
        <taxon>Psychidae</taxon>
        <taxon>Oiketicinae</taxon>
        <taxon>Eumeta</taxon>
    </lineage>
</organism>
<comment type="caution">
    <text evidence="1">The sequence shown here is derived from an EMBL/GenBank/DDBJ whole genome shotgun (WGS) entry which is preliminary data.</text>
</comment>
<protein>
    <submittedName>
        <fullName evidence="1">Uncharacterized protein</fullName>
    </submittedName>
</protein>